<protein>
    <submittedName>
        <fullName evidence="1">T6SS effector amidase Tae4 family protein</fullName>
    </submittedName>
</protein>
<dbReference type="InterPro" id="IPR025562">
    <property type="entry name" value="Tae4"/>
</dbReference>
<name>A0A9E7ZU94_9HYPH</name>
<dbReference type="Gene3D" id="3.90.1720.70">
    <property type="match status" value="1"/>
</dbReference>
<dbReference type="AlphaFoldDB" id="A0A9E7ZU94"/>
<organism evidence="1">
    <name type="scientific">Bosea sp. NBC_00436</name>
    <dbReference type="NCBI Taxonomy" id="2969620"/>
    <lineage>
        <taxon>Bacteria</taxon>
        <taxon>Pseudomonadati</taxon>
        <taxon>Pseudomonadota</taxon>
        <taxon>Alphaproteobacteria</taxon>
        <taxon>Hyphomicrobiales</taxon>
        <taxon>Boseaceae</taxon>
        <taxon>Bosea</taxon>
    </lineage>
</organism>
<dbReference type="EMBL" id="CP102774">
    <property type="protein sequence ID" value="UZF84909.1"/>
    <property type="molecule type" value="Genomic_DNA"/>
</dbReference>
<reference evidence="1" key="1">
    <citation type="submission" date="2022-08" db="EMBL/GenBank/DDBJ databases">
        <title>Complete Genome Sequences of 2 Bosea sp. soil isolates.</title>
        <authorList>
            <person name="Alvarez Arevalo M."/>
            <person name="Sterndorff E.B."/>
            <person name="Faurdal D."/>
            <person name="Joergensen T.S."/>
            <person name="Weber T."/>
        </authorList>
    </citation>
    <scope>NUCLEOTIDE SEQUENCE</scope>
    <source>
        <strain evidence="1">NBC_00436</strain>
    </source>
</reference>
<evidence type="ECO:0000313" key="1">
    <source>
        <dbReference type="EMBL" id="UZF84909.1"/>
    </source>
</evidence>
<accession>A0A9E7ZU94</accession>
<sequence>MLPFTYDALAERFATVRPWAKKAVGDATNRCAICMGYTLRLTPSEDDATIEKLAKVASQVNAGGGPAGGARPLTTLSASFFIRAAELEPRVRRVYGEPDVQGVSKKVWRSVIGKKGVLYLEDCYQTEGDKSSSFLFFQRVNGDHWDLFNGINMVAEEYLLSGNSHEGQLYFWKAR</sequence>
<gene>
    <name evidence="1" type="ORF">NWE54_13795</name>
</gene>
<dbReference type="Pfam" id="PF14113">
    <property type="entry name" value="Tae4"/>
    <property type="match status" value="1"/>
</dbReference>
<proteinExistence type="predicted"/>